<dbReference type="Proteomes" id="UP000541583">
    <property type="component" value="Unassembled WGS sequence"/>
</dbReference>
<evidence type="ECO:0000256" key="1">
    <source>
        <dbReference type="ARBA" id="ARBA00022676"/>
    </source>
</evidence>
<dbReference type="Pfam" id="PF01075">
    <property type="entry name" value="Glyco_transf_9"/>
    <property type="match status" value="1"/>
</dbReference>
<dbReference type="InterPro" id="IPR002201">
    <property type="entry name" value="Glyco_trans_9"/>
</dbReference>
<name>A0ABR6PSK5_9SPHI</name>
<dbReference type="EMBL" id="JACHCB010000020">
    <property type="protein sequence ID" value="MBB6112611.1"/>
    <property type="molecule type" value="Genomic_DNA"/>
</dbReference>
<evidence type="ECO:0000256" key="2">
    <source>
        <dbReference type="ARBA" id="ARBA00022679"/>
    </source>
</evidence>
<dbReference type="InterPro" id="IPR051199">
    <property type="entry name" value="LPS_LOS_Heptosyltrfase"/>
</dbReference>
<dbReference type="CDD" id="cd03789">
    <property type="entry name" value="GT9_LPS_heptosyltransferase"/>
    <property type="match status" value="1"/>
</dbReference>
<keyword evidence="1" id="KW-0328">Glycosyltransferase</keyword>
<gene>
    <name evidence="3" type="ORF">HDF23_005388</name>
</gene>
<evidence type="ECO:0000313" key="3">
    <source>
        <dbReference type="EMBL" id="MBB6112611.1"/>
    </source>
</evidence>
<accession>A0ABR6PSK5</accession>
<reference evidence="3 4" key="1">
    <citation type="submission" date="2020-08" db="EMBL/GenBank/DDBJ databases">
        <title>Genomic Encyclopedia of Type Strains, Phase IV (KMG-V): Genome sequencing to study the core and pangenomes of soil and plant-associated prokaryotes.</title>
        <authorList>
            <person name="Whitman W."/>
        </authorList>
    </citation>
    <scope>NUCLEOTIDE SEQUENCE [LARGE SCALE GENOMIC DNA]</scope>
    <source>
        <strain evidence="3 4">ANJLi2</strain>
    </source>
</reference>
<evidence type="ECO:0000313" key="4">
    <source>
        <dbReference type="Proteomes" id="UP000541583"/>
    </source>
</evidence>
<comment type="caution">
    <text evidence="3">The sequence shown here is derived from an EMBL/GenBank/DDBJ whole genome shotgun (WGS) entry which is preliminary data.</text>
</comment>
<proteinExistence type="predicted"/>
<dbReference type="PANTHER" id="PTHR30160">
    <property type="entry name" value="TETRAACYLDISACCHARIDE 4'-KINASE-RELATED"/>
    <property type="match status" value="1"/>
</dbReference>
<dbReference type="SUPFAM" id="SSF53756">
    <property type="entry name" value="UDP-Glycosyltransferase/glycogen phosphorylase"/>
    <property type="match status" value="1"/>
</dbReference>
<protein>
    <submittedName>
        <fullName evidence="3">ADP-heptose:LPS heptosyltransferase</fullName>
    </submittedName>
</protein>
<sequence length="283" mass="32458">MKAYRIIIAGGLGDVLLTTPTIKALKEADPDRKIVLYCMNKRQQGIFKNNPHIDRVTSTSFFKNPVSFVKYYMKWESFHTDFYAALMPAVFCDRNAKDLIAGLHQMELKDNKVQIFLSEKEENMARTFMAQYKNPILMHITSKTSKNQEWEVENWEELVRSMPEYTFLQLGVSAEKKVSNAVDLRDKVSFRDTLALIKYAKSFVGVNSSFSHATNAFDIPGVVLFGPARPEIWGHLNNINLYKPVRCSPCLELLFHSPCPYNKLCMHSISVEEVRAALFKQLS</sequence>
<organism evidence="3 4">
    <name type="scientific">Mucilaginibacter lappiensis</name>
    <dbReference type="NCBI Taxonomy" id="354630"/>
    <lineage>
        <taxon>Bacteria</taxon>
        <taxon>Pseudomonadati</taxon>
        <taxon>Bacteroidota</taxon>
        <taxon>Sphingobacteriia</taxon>
        <taxon>Sphingobacteriales</taxon>
        <taxon>Sphingobacteriaceae</taxon>
        <taxon>Mucilaginibacter</taxon>
    </lineage>
</organism>
<keyword evidence="2" id="KW-0808">Transferase</keyword>
<dbReference type="Gene3D" id="3.40.50.2000">
    <property type="entry name" value="Glycogen Phosphorylase B"/>
    <property type="match status" value="2"/>
</dbReference>
<dbReference type="RefSeq" id="WP_076378223.1">
    <property type="nucleotide sequence ID" value="NZ_FTMG01000020.1"/>
</dbReference>
<dbReference type="PANTHER" id="PTHR30160:SF1">
    <property type="entry name" value="LIPOPOLYSACCHARIDE 1,2-N-ACETYLGLUCOSAMINETRANSFERASE-RELATED"/>
    <property type="match status" value="1"/>
</dbReference>
<keyword evidence="4" id="KW-1185">Reference proteome</keyword>